<protein>
    <submittedName>
        <fullName evidence="4">HCL641Cp</fullName>
    </submittedName>
</protein>
<keyword evidence="5" id="KW-1185">Reference proteome</keyword>
<feature type="coiled-coil region" evidence="1">
    <location>
        <begin position="218"/>
        <end position="388"/>
    </location>
</feature>
<dbReference type="STRING" id="45286.A0A109UVV7"/>
<reference evidence="4 5" key="1">
    <citation type="submission" date="2016-01" db="EMBL/GenBank/DDBJ databases">
        <title>Genome sequence of the yeast Holleya sinecauda.</title>
        <authorList>
            <person name="Dietrich F.S."/>
        </authorList>
    </citation>
    <scope>NUCLEOTIDE SEQUENCE [LARGE SCALE GENOMIC DNA]</scope>
    <source>
        <strain evidence="4 5">ATCC 58844</strain>
    </source>
</reference>
<dbReference type="PROSITE" id="PS50245">
    <property type="entry name" value="CAP_GLY_2"/>
    <property type="match status" value="1"/>
</dbReference>
<sequence>MSDKYQDKIGKFFQIPHVGRAQLKYIGPIEGKEGIYVGFDVLANIGKNDGSFNGKRYFETVYPQSGIFNRLEKVDSLLESSSGALSMDMSSGSNSSSLPAPLPVANGSGESSEAAAISNFAKSFNRSSSVVYRSPSLRRYPSRSTNILGRRTVTSENEHLITSMDSHCAARDTSVRLPSGDEDIDMDIKSNVSTDIFHSLPQSPREARYSSATYDAKIKEQREEIMHYKRLLDEQRIVFEEIQPAIDDYEEKLRSFEVENRRLQKTLQAERESLAKHKHYFELEHKQLLSVVEELHKEIKENEERILRQQRRQTVIMEDTSQLVELDSFKGENNELRKQIKALELIKDDYEQMRKEWEQERRQLQMQNQSLNAECNSVSRQLAELKLKYESAGTSPECKSSLVRLDLKKGKPEISTPEKDRTVQIVELAMSSASAVEPITSNLEIVGESLPLYEGKKNNDATAGRLLWCALCEKDGHSAFECTEVAF</sequence>
<evidence type="ECO:0000256" key="1">
    <source>
        <dbReference type="SAM" id="Coils"/>
    </source>
</evidence>
<dbReference type="Gene3D" id="2.30.30.190">
    <property type="entry name" value="CAP Gly-rich-like domain"/>
    <property type="match status" value="1"/>
</dbReference>
<feature type="domain" description="CAP-Gly" evidence="3">
    <location>
        <begin position="27"/>
        <end position="70"/>
    </location>
</feature>
<dbReference type="EMBL" id="CP014243">
    <property type="protein sequence ID" value="AMD19510.1"/>
    <property type="molecule type" value="Genomic_DNA"/>
</dbReference>
<keyword evidence="1" id="KW-0175">Coiled coil</keyword>
<dbReference type="RefSeq" id="XP_017986506.1">
    <property type="nucleotide sequence ID" value="XM_018131606.1"/>
</dbReference>
<dbReference type="AlphaFoldDB" id="A0A109UVV7"/>
<dbReference type="SUPFAM" id="SSF74924">
    <property type="entry name" value="Cap-Gly domain"/>
    <property type="match status" value="1"/>
</dbReference>
<name>A0A109UVV7_9SACH</name>
<dbReference type="InterPro" id="IPR036859">
    <property type="entry name" value="CAP-Gly_dom_sf"/>
</dbReference>
<evidence type="ECO:0000313" key="4">
    <source>
        <dbReference type="EMBL" id="AMD19510.1"/>
    </source>
</evidence>
<dbReference type="OrthoDB" id="2130750at2759"/>
<dbReference type="Proteomes" id="UP000243052">
    <property type="component" value="Chromosome iii"/>
</dbReference>
<organism evidence="4 5">
    <name type="scientific">Eremothecium sinecaudum</name>
    <dbReference type="NCBI Taxonomy" id="45286"/>
    <lineage>
        <taxon>Eukaryota</taxon>
        <taxon>Fungi</taxon>
        <taxon>Dikarya</taxon>
        <taxon>Ascomycota</taxon>
        <taxon>Saccharomycotina</taxon>
        <taxon>Saccharomycetes</taxon>
        <taxon>Saccharomycetales</taxon>
        <taxon>Saccharomycetaceae</taxon>
        <taxon>Eremothecium</taxon>
    </lineage>
</organism>
<evidence type="ECO:0000256" key="2">
    <source>
        <dbReference type="SAM" id="MobiDB-lite"/>
    </source>
</evidence>
<feature type="region of interest" description="Disordered" evidence="2">
    <location>
        <begin position="88"/>
        <end position="108"/>
    </location>
</feature>
<dbReference type="GeneID" id="28722713"/>
<accession>A0A109UVV7</accession>
<proteinExistence type="predicted"/>
<feature type="compositionally biased region" description="Low complexity" evidence="2">
    <location>
        <begin position="88"/>
        <end position="97"/>
    </location>
</feature>
<dbReference type="InterPro" id="IPR000938">
    <property type="entry name" value="CAP-Gly_domain"/>
</dbReference>
<gene>
    <name evidence="4" type="ORF">AW171_hschr31348</name>
</gene>
<evidence type="ECO:0000313" key="5">
    <source>
        <dbReference type="Proteomes" id="UP000243052"/>
    </source>
</evidence>
<evidence type="ECO:0000259" key="3">
    <source>
        <dbReference type="PROSITE" id="PS50245"/>
    </source>
</evidence>
<dbReference type="SMART" id="SM01052">
    <property type="entry name" value="CAP_GLY"/>
    <property type="match status" value="1"/>
</dbReference>
<dbReference type="Pfam" id="PF01302">
    <property type="entry name" value="CAP_GLY"/>
    <property type="match status" value="1"/>
</dbReference>